<evidence type="ECO:0000256" key="1">
    <source>
        <dbReference type="SAM" id="Phobius"/>
    </source>
</evidence>
<comment type="caution">
    <text evidence="2">The sequence shown here is derived from an EMBL/GenBank/DDBJ whole genome shotgun (WGS) entry which is preliminary data.</text>
</comment>
<proteinExistence type="predicted"/>
<dbReference type="Proteomes" id="UP000318667">
    <property type="component" value="Unassembled WGS sequence"/>
</dbReference>
<name>A0A562JWU2_9BACI</name>
<accession>A0A562JWU2</accession>
<evidence type="ECO:0000313" key="2">
    <source>
        <dbReference type="EMBL" id="TWH87629.1"/>
    </source>
</evidence>
<evidence type="ECO:0000313" key="3">
    <source>
        <dbReference type="Proteomes" id="UP000318667"/>
    </source>
</evidence>
<keyword evidence="1" id="KW-1133">Transmembrane helix</keyword>
<feature type="transmembrane region" description="Helical" evidence="1">
    <location>
        <begin position="16"/>
        <end position="41"/>
    </location>
</feature>
<protein>
    <submittedName>
        <fullName evidence="2">Uncharacterized protein</fullName>
    </submittedName>
</protein>
<dbReference type="GeneID" id="65403081"/>
<keyword evidence="1" id="KW-0812">Transmembrane</keyword>
<gene>
    <name evidence="2" type="ORF">IQ19_01871</name>
</gene>
<dbReference type="OrthoDB" id="9775268at2"/>
<dbReference type="AlphaFoldDB" id="A0A562JWU2"/>
<reference evidence="2 3" key="1">
    <citation type="journal article" date="2015" name="Stand. Genomic Sci.">
        <title>Genomic Encyclopedia of Bacterial and Archaeal Type Strains, Phase III: the genomes of soil and plant-associated and newly described type strains.</title>
        <authorList>
            <person name="Whitman W.B."/>
            <person name="Woyke T."/>
            <person name="Klenk H.P."/>
            <person name="Zhou Y."/>
            <person name="Lilburn T.G."/>
            <person name="Beck B.J."/>
            <person name="De Vos P."/>
            <person name="Vandamme P."/>
            <person name="Eisen J.A."/>
            <person name="Garrity G."/>
            <person name="Hugenholtz P."/>
            <person name="Kyrpides N.C."/>
        </authorList>
    </citation>
    <scope>NUCLEOTIDE SEQUENCE [LARGE SCALE GENOMIC DNA]</scope>
    <source>
        <strain evidence="2 3">CGMCC 1.10115</strain>
    </source>
</reference>
<dbReference type="RefSeq" id="WP_144542112.1">
    <property type="nucleotide sequence ID" value="NZ_CBCSDC010000001.1"/>
</dbReference>
<keyword evidence="3" id="KW-1185">Reference proteome</keyword>
<dbReference type="EMBL" id="VLKI01000004">
    <property type="protein sequence ID" value="TWH87629.1"/>
    <property type="molecule type" value="Genomic_DNA"/>
</dbReference>
<sequence>MTAANTVESAMTPLGFIALGFLLEKMTVWILTGLCGIRILFPIRKRTLIQLFREADQPAGKVTAPV</sequence>
<keyword evidence="1" id="KW-0472">Membrane</keyword>
<organism evidence="2 3">
    <name type="scientific">Cytobacillus oceanisediminis</name>
    <dbReference type="NCBI Taxonomy" id="665099"/>
    <lineage>
        <taxon>Bacteria</taxon>
        <taxon>Bacillati</taxon>
        <taxon>Bacillota</taxon>
        <taxon>Bacilli</taxon>
        <taxon>Bacillales</taxon>
        <taxon>Bacillaceae</taxon>
        <taxon>Cytobacillus</taxon>
    </lineage>
</organism>